<reference evidence="2 3" key="1">
    <citation type="submission" date="2019-08" db="EMBL/GenBank/DDBJ databases">
        <authorList>
            <person name="Alioto T."/>
            <person name="Alioto T."/>
            <person name="Gomez Garrido J."/>
        </authorList>
    </citation>
    <scope>NUCLEOTIDE SEQUENCE [LARGE SCALE GENOMIC DNA]</scope>
</reference>
<gene>
    <name evidence="2" type="ORF">CINCED_3A016805</name>
</gene>
<proteinExistence type="predicted"/>
<dbReference type="AlphaFoldDB" id="A0A5E4M990"/>
<keyword evidence="1" id="KW-1133">Transmembrane helix</keyword>
<protein>
    <submittedName>
        <fullName evidence="2">Uncharacterized protein</fullName>
    </submittedName>
</protein>
<keyword evidence="1" id="KW-0812">Transmembrane</keyword>
<keyword evidence="3" id="KW-1185">Reference proteome</keyword>
<dbReference type="EMBL" id="CABPRJ010000032">
    <property type="protein sequence ID" value="VVC26393.1"/>
    <property type="molecule type" value="Genomic_DNA"/>
</dbReference>
<evidence type="ECO:0000313" key="2">
    <source>
        <dbReference type="EMBL" id="VVC26393.1"/>
    </source>
</evidence>
<feature type="transmembrane region" description="Helical" evidence="1">
    <location>
        <begin position="60"/>
        <end position="84"/>
    </location>
</feature>
<sequence length="338" mass="36159">MTSGDDPRPSDGTTAAAVAAAPPTICPPATRHRPHAPSAVEKVDGGVTVWGITVGSNCLIALPVFGTLFLAVGVVLTVISYGWVNGGEDDVKRNKLYSTTNNGRLLGPICLAVSAMMFIATAVLRTLSTNARFRQTRVGFHCPVHGDFFPISPGPDPRKFSFSDSNIAANTPWICNCLNRFKADSQETLAVEELPPQCPLNGIHGSSLSPSPSISTCPTPKPFLVFTDSAHGACKELCSGNTLFPDEPFGSIRSLSVPNDTLAVACFPVERTSEQYLNVPEDSWSHKRLSCPSLPSAGDEFPQSTHKPLTPQVVKVTREIQFVTPIDNCSSNMNAHEK</sequence>
<organism evidence="2 3">
    <name type="scientific">Cinara cedri</name>
    <dbReference type="NCBI Taxonomy" id="506608"/>
    <lineage>
        <taxon>Eukaryota</taxon>
        <taxon>Metazoa</taxon>
        <taxon>Ecdysozoa</taxon>
        <taxon>Arthropoda</taxon>
        <taxon>Hexapoda</taxon>
        <taxon>Insecta</taxon>
        <taxon>Pterygota</taxon>
        <taxon>Neoptera</taxon>
        <taxon>Paraneoptera</taxon>
        <taxon>Hemiptera</taxon>
        <taxon>Sternorrhyncha</taxon>
        <taxon>Aphidomorpha</taxon>
        <taxon>Aphidoidea</taxon>
        <taxon>Aphididae</taxon>
        <taxon>Lachninae</taxon>
        <taxon>Cinara</taxon>
    </lineage>
</organism>
<dbReference type="OrthoDB" id="6363113at2759"/>
<accession>A0A5E4M990</accession>
<feature type="transmembrane region" description="Helical" evidence="1">
    <location>
        <begin position="105"/>
        <end position="124"/>
    </location>
</feature>
<dbReference type="Proteomes" id="UP000325440">
    <property type="component" value="Unassembled WGS sequence"/>
</dbReference>
<keyword evidence="1" id="KW-0472">Membrane</keyword>
<evidence type="ECO:0000313" key="3">
    <source>
        <dbReference type="Proteomes" id="UP000325440"/>
    </source>
</evidence>
<name>A0A5E4M990_9HEMI</name>
<evidence type="ECO:0000256" key="1">
    <source>
        <dbReference type="SAM" id="Phobius"/>
    </source>
</evidence>